<dbReference type="Proteomes" id="UP000275048">
    <property type="component" value="Unassembled WGS sequence"/>
</dbReference>
<reference evidence="3 4" key="1">
    <citation type="submission" date="2018-10" db="EMBL/GenBank/DDBJ databases">
        <title>Isolation, diversity and antibacterial activity of antinobacteria from the wheat rhizosphere soil.</title>
        <authorList>
            <person name="Sun T."/>
        </authorList>
    </citation>
    <scope>NUCLEOTIDE SEQUENCE [LARGE SCALE GENOMIC DNA]</scope>
    <source>
        <strain evidence="3 4">SJ-23</strain>
    </source>
</reference>
<organism evidence="3 4">
    <name type="scientific">Agromyces tardus</name>
    <dbReference type="NCBI Taxonomy" id="2583849"/>
    <lineage>
        <taxon>Bacteria</taxon>
        <taxon>Bacillati</taxon>
        <taxon>Actinomycetota</taxon>
        <taxon>Actinomycetes</taxon>
        <taxon>Micrococcales</taxon>
        <taxon>Microbacteriaceae</taxon>
        <taxon>Agromyces</taxon>
    </lineage>
</organism>
<keyword evidence="2" id="KW-0812">Transmembrane</keyword>
<feature type="region of interest" description="Disordered" evidence="1">
    <location>
        <begin position="1"/>
        <end position="23"/>
    </location>
</feature>
<evidence type="ECO:0000256" key="1">
    <source>
        <dbReference type="SAM" id="MobiDB-lite"/>
    </source>
</evidence>
<feature type="transmembrane region" description="Helical" evidence="2">
    <location>
        <begin position="133"/>
        <end position="158"/>
    </location>
</feature>
<dbReference type="OrthoDB" id="5006819at2"/>
<gene>
    <name evidence="3" type="ORF">EDM22_17165</name>
</gene>
<dbReference type="EMBL" id="RHHB01000057">
    <property type="protein sequence ID" value="RNB45048.1"/>
    <property type="molecule type" value="Genomic_DNA"/>
</dbReference>
<dbReference type="AlphaFoldDB" id="A0A3M8A1D4"/>
<sequence length="164" mass="17382">MSEPKGRTAMTSPRRRTDHRPGYPPPALTAAVLALITVVLALWAVAVIGETSARALATYTPVEATVVDEHTEMRLVADRRGSRPEPFRVVTVQLADGGRADLRSDDLVVGASATVYRSDSGAVFESPPARPGLLEWSLCAGVVAAAVVMALVSVRVVLRLRPAS</sequence>
<keyword evidence="2" id="KW-1133">Transmembrane helix</keyword>
<evidence type="ECO:0000313" key="4">
    <source>
        <dbReference type="Proteomes" id="UP000275048"/>
    </source>
</evidence>
<keyword evidence="4" id="KW-1185">Reference proteome</keyword>
<feature type="transmembrane region" description="Helical" evidence="2">
    <location>
        <begin position="21"/>
        <end position="46"/>
    </location>
</feature>
<accession>A0A3M8A1D4</accession>
<proteinExistence type="predicted"/>
<keyword evidence="2" id="KW-0472">Membrane</keyword>
<evidence type="ECO:0000256" key="2">
    <source>
        <dbReference type="SAM" id="Phobius"/>
    </source>
</evidence>
<evidence type="ECO:0000313" key="3">
    <source>
        <dbReference type="EMBL" id="RNB45048.1"/>
    </source>
</evidence>
<name>A0A3M8A1D4_9MICO</name>
<comment type="caution">
    <text evidence="3">The sequence shown here is derived from an EMBL/GenBank/DDBJ whole genome shotgun (WGS) entry which is preliminary data.</text>
</comment>
<protein>
    <submittedName>
        <fullName evidence="3">Uncharacterized protein</fullName>
    </submittedName>
</protein>
<dbReference type="RefSeq" id="WP_122938305.1">
    <property type="nucleotide sequence ID" value="NZ_JBHSNT010000094.1"/>
</dbReference>